<dbReference type="InterPro" id="IPR050595">
    <property type="entry name" value="Bact_response_regulator"/>
</dbReference>
<dbReference type="Pfam" id="PF00072">
    <property type="entry name" value="Response_reg"/>
    <property type="match status" value="1"/>
</dbReference>
<evidence type="ECO:0000259" key="2">
    <source>
        <dbReference type="PROSITE" id="PS50110"/>
    </source>
</evidence>
<feature type="domain" description="Response regulatory" evidence="2">
    <location>
        <begin position="2"/>
        <end position="119"/>
    </location>
</feature>
<dbReference type="Proteomes" id="UP000509771">
    <property type="component" value="Chromosome"/>
</dbReference>
<keyword evidence="4" id="KW-1185">Reference proteome</keyword>
<evidence type="ECO:0000256" key="1">
    <source>
        <dbReference type="ARBA" id="ARBA00022553"/>
    </source>
</evidence>
<protein>
    <submittedName>
        <fullName evidence="3">Response regulator</fullName>
    </submittedName>
</protein>
<evidence type="ECO:0000313" key="3">
    <source>
        <dbReference type="EMBL" id="QLH02751.1"/>
    </source>
</evidence>
<name>A0A7D5M0D6_9ARCH</name>
<dbReference type="InterPro" id="IPR011006">
    <property type="entry name" value="CheY-like_superfamily"/>
</dbReference>
<dbReference type="AlphaFoldDB" id="A0A7D5M0D6"/>
<dbReference type="InterPro" id="IPR001789">
    <property type="entry name" value="Sig_transdc_resp-reg_receiver"/>
</dbReference>
<keyword evidence="1" id="KW-0597">Phosphoprotein</keyword>
<dbReference type="SUPFAM" id="SSF52172">
    <property type="entry name" value="CheY-like"/>
    <property type="match status" value="1"/>
</dbReference>
<evidence type="ECO:0000313" key="4">
    <source>
        <dbReference type="Proteomes" id="UP000509771"/>
    </source>
</evidence>
<dbReference type="CDD" id="cd00156">
    <property type="entry name" value="REC"/>
    <property type="match status" value="1"/>
</dbReference>
<dbReference type="PROSITE" id="PS50110">
    <property type="entry name" value="RESPONSE_REGULATORY"/>
    <property type="match status" value="1"/>
</dbReference>
<dbReference type="GO" id="GO:0000160">
    <property type="term" value="P:phosphorelay signal transduction system"/>
    <property type="evidence" value="ECO:0007669"/>
    <property type="project" value="InterPro"/>
</dbReference>
<organism evidence="3 4">
    <name type="scientific">Nitrosopumilus cobalaminigenes</name>
    <dbReference type="NCBI Taxonomy" id="1470066"/>
    <lineage>
        <taxon>Archaea</taxon>
        <taxon>Nitrososphaerota</taxon>
        <taxon>Nitrososphaeria</taxon>
        <taxon>Nitrosopumilales</taxon>
        <taxon>Nitrosopumilaceae</taxon>
        <taxon>Nitrosopumilus</taxon>
    </lineage>
</organism>
<reference evidence="3 4" key="1">
    <citation type="submission" date="2018-02" db="EMBL/GenBank/DDBJ databases">
        <title>Complete genome of Nitrosopumilus cobalaminigenes HCA1.</title>
        <authorList>
            <person name="Qin W."/>
            <person name="Zheng Y."/>
            <person name="Stahl D.A."/>
        </authorList>
    </citation>
    <scope>NUCLEOTIDE SEQUENCE [LARGE SCALE GENOMIC DNA]</scope>
    <source>
        <strain evidence="3 4">HCA1</strain>
    </source>
</reference>
<dbReference type="SMART" id="SM00448">
    <property type="entry name" value="REC"/>
    <property type="match status" value="1"/>
</dbReference>
<gene>
    <name evidence="3" type="ORF">C5F47_03865</name>
</gene>
<dbReference type="KEGG" id="ncl:C5F47_03865"/>
<proteinExistence type="predicted"/>
<dbReference type="GeneID" id="56059131"/>
<dbReference type="PANTHER" id="PTHR44591:SF3">
    <property type="entry name" value="RESPONSE REGULATORY DOMAIN-CONTAINING PROTEIN"/>
    <property type="match status" value="1"/>
</dbReference>
<dbReference type="RefSeq" id="WP_179361592.1">
    <property type="nucleotide sequence ID" value="NZ_CP026993.1"/>
</dbReference>
<dbReference type="Gene3D" id="3.40.50.2300">
    <property type="match status" value="1"/>
</dbReference>
<accession>A0A7D5M0D6</accession>
<dbReference type="EMBL" id="CP026993">
    <property type="protein sequence ID" value="QLH02751.1"/>
    <property type="molecule type" value="Genomic_DNA"/>
</dbReference>
<sequence length="121" mass="13749">MKILHVEDVPEISQIFADILSTKNYDFDSVSDGRAGLELAVYKEYDLILLDMCMPKYSGVDFLLDLKHRRPTMLSKVVIVSALEMSTMQEQELLNLGIRAVMRKPISVQGLLSQIEQEIAF</sequence>
<dbReference type="PANTHER" id="PTHR44591">
    <property type="entry name" value="STRESS RESPONSE REGULATOR PROTEIN 1"/>
    <property type="match status" value="1"/>
</dbReference>
<dbReference type="OrthoDB" id="9652at2157"/>